<dbReference type="AlphaFoldDB" id="A0A2K1QQU1"/>
<evidence type="ECO:0000313" key="5">
    <source>
        <dbReference type="Proteomes" id="UP000243797"/>
    </source>
</evidence>
<comment type="caution">
    <text evidence="4">The sequence shown here is derived from an EMBL/GenBank/DDBJ whole genome shotgun (WGS) entry which is preliminary data.</text>
</comment>
<dbReference type="Proteomes" id="UP000243797">
    <property type="component" value="Unassembled WGS sequence"/>
</dbReference>
<gene>
    <name evidence="4" type="ORF">CAC42_7098</name>
</gene>
<dbReference type="InterPro" id="IPR057567">
    <property type="entry name" value="TPR_TTI1_C"/>
</dbReference>
<organism evidence="4 5">
    <name type="scientific">Sphaceloma murrayae</name>
    <dbReference type="NCBI Taxonomy" id="2082308"/>
    <lineage>
        <taxon>Eukaryota</taxon>
        <taxon>Fungi</taxon>
        <taxon>Dikarya</taxon>
        <taxon>Ascomycota</taxon>
        <taxon>Pezizomycotina</taxon>
        <taxon>Dothideomycetes</taxon>
        <taxon>Dothideomycetidae</taxon>
        <taxon>Myriangiales</taxon>
        <taxon>Elsinoaceae</taxon>
        <taxon>Sphaceloma</taxon>
    </lineage>
</organism>
<protein>
    <submittedName>
        <fullName evidence="4">TEL2-interacting protein 1</fullName>
    </submittedName>
</protein>
<evidence type="ECO:0000256" key="1">
    <source>
        <dbReference type="SAM" id="MobiDB-lite"/>
    </source>
</evidence>
<dbReference type="PANTHER" id="PTHR18460">
    <property type="entry name" value="TEL2 INTERACTING PROTEIN 1 TTI1 FAMILY MEMBER"/>
    <property type="match status" value="1"/>
</dbReference>
<accession>A0A2K1QQU1</accession>
<dbReference type="OrthoDB" id="49511at2759"/>
<dbReference type="Pfam" id="PF24181">
    <property type="entry name" value="TPR_TTI1_C"/>
    <property type="match status" value="1"/>
</dbReference>
<reference evidence="4 5" key="1">
    <citation type="submission" date="2017-06" db="EMBL/GenBank/DDBJ databases">
        <title>Draft genome sequence of a variant of Elsinoe murrayae.</title>
        <authorList>
            <person name="Cheng Q."/>
        </authorList>
    </citation>
    <scope>NUCLEOTIDE SEQUENCE [LARGE SCALE GENOMIC DNA]</scope>
    <source>
        <strain evidence="4 5">CQ-2017a</strain>
    </source>
</reference>
<feature type="domain" description="TTI1 C-terminal TPR" evidence="3">
    <location>
        <begin position="755"/>
        <end position="887"/>
    </location>
</feature>
<feature type="region of interest" description="Disordered" evidence="1">
    <location>
        <begin position="748"/>
        <end position="794"/>
    </location>
</feature>
<dbReference type="InterPro" id="IPR049362">
    <property type="entry name" value="TTI1_rpt"/>
</dbReference>
<dbReference type="EMBL" id="NKHZ01000051">
    <property type="protein sequence ID" value="PNS17415.1"/>
    <property type="molecule type" value="Genomic_DNA"/>
</dbReference>
<dbReference type="FunCoup" id="A0A2K1QQU1">
    <property type="interactions" value="589"/>
</dbReference>
<dbReference type="Pfam" id="PF21547">
    <property type="entry name" value="TTI1"/>
    <property type="match status" value="1"/>
</dbReference>
<dbReference type="SUPFAM" id="SSF48371">
    <property type="entry name" value="ARM repeat"/>
    <property type="match status" value="1"/>
</dbReference>
<evidence type="ECO:0000259" key="2">
    <source>
        <dbReference type="Pfam" id="PF24173"/>
    </source>
</evidence>
<dbReference type="InterPro" id="IPR052587">
    <property type="entry name" value="TELO2-interacting_protein_1"/>
</dbReference>
<feature type="compositionally biased region" description="Basic and acidic residues" evidence="1">
    <location>
        <begin position="752"/>
        <end position="764"/>
    </location>
</feature>
<evidence type="ECO:0000313" key="4">
    <source>
        <dbReference type="EMBL" id="PNS17415.1"/>
    </source>
</evidence>
<dbReference type="InterPro" id="IPR057566">
    <property type="entry name" value="TPR_TTI1_N"/>
</dbReference>
<dbReference type="GO" id="GO:0005737">
    <property type="term" value="C:cytoplasm"/>
    <property type="evidence" value="ECO:0007669"/>
    <property type="project" value="TreeGrafter"/>
</dbReference>
<feature type="domain" description="TTI1 N-terminal TPR" evidence="2">
    <location>
        <begin position="8"/>
        <end position="343"/>
    </location>
</feature>
<evidence type="ECO:0000259" key="3">
    <source>
        <dbReference type="Pfam" id="PF24181"/>
    </source>
</evidence>
<sequence>MESRNVIFQQLKPPCVALNQAILRLQGHNAGQVEALTRLESLQRTLQQIPEGRLDPKLAEYVFIPISQVLKASQKLPIRASEIAFQCIGTLLRDGWRESIAGPLAPQLLILLAITADRSGKRGVHVAPSDDLLEAVFACMKHLFDSLRATQEGRRELVRSTAAPHLGHTVTVVLDGLAAEHPRAVQTAAIEALASLITSISDWQVLASFLPGIVSALTKVLTPSTQARRPWKVLVLCIQALKSLLLRTVSDNATKDITKHDDKILSATTETTQRSLDSSWLHATAGQLKLAMANINRLHAHDRVEVRQSLLELNVSLLESCSKSLPNCQQMSLEILTVLLDDEAMASSRSRLLELVKNHQDLATILRDTLQHWSMSLPRILEGSDEDKKAKRLRQTFMAYNMLLEAESDFSTVQSLMIDTMPPMLSSIIGATAQSRVQAQPEAPAVRLDDLPSALQIRGSTVFPDALSTSQHQMILLGIVQQQMQDAADLDRLGSLAEHAAWLVRESTGASQISAFYLALAALRTRSESDALFDLGPAPWREDVLQDLYGFSLDVLLSQDSSPHQLVLLSLETLALQAMHLRQDFRPELLDALYPVLSLLASPSPRIRNHAITALNILAESCEYVSVKELVVENADYLVNAVALKLNAYEVDPEAPQVLAMSVKLAGSDIVPYLGDTVDAIFGILEDYHGYERLVELLFGALKAITEAGSKEPRLAIEGNKPSDYRYEDPAWTPTTISTLTGLLRDRKARQSHLEEPSTRDRAPQEPWTSPTNVLDPPEPAAPPPEPSDPLPAPQTYPLLLRISSLTAHFLPFPSPTLRASLLHLLTDAVPGLASHENSFLPLINTLWPEIVNRLGDEEEYVVIAALGTVETLCRFAKGFMRSRVADLSGEIRRVYRRVESEVDRTAGTVRKDGAVGGRTVRRIEGPKEVGRVVVETEKGLGQRMELRYVDPGLRALWDGLRTLLITVVRDVGVAEDLFDDVLGMLRPVGKLSREQRGVLESVNVGAVWLAMYKEDNAVLDVPQRIASTRERWNWAGIAA</sequence>
<proteinExistence type="predicted"/>
<dbReference type="InParanoid" id="A0A2K1QQU1"/>
<name>A0A2K1QQU1_9PEZI</name>
<keyword evidence="5" id="KW-1185">Reference proteome</keyword>
<dbReference type="InterPro" id="IPR011989">
    <property type="entry name" value="ARM-like"/>
</dbReference>
<dbReference type="InterPro" id="IPR016024">
    <property type="entry name" value="ARM-type_fold"/>
</dbReference>
<dbReference type="STRING" id="2082308.A0A2K1QQU1"/>
<dbReference type="Gene3D" id="1.25.10.10">
    <property type="entry name" value="Leucine-rich Repeat Variant"/>
    <property type="match status" value="2"/>
</dbReference>
<dbReference type="Pfam" id="PF24173">
    <property type="entry name" value="TPR_TTI1_N"/>
    <property type="match status" value="1"/>
</dbReference>
<feature type="compositionally biased region" description="Pro residues" evidence="1">
    <location>
        <begin position="777"/>
        <end position="794"/>
    </location>
</feature>
<dbReference type="PANTHER" id="PTHR18460:SF3">
    <property type="entry name" value="TELO2-INTERACTING PROTEIN 1 HOMOLOG"/>
    <property type="match status" value="1"/>
</dbReference>